<name>A0A381XW23_9ZZZZ</name>
<evidence type="ECO:0000256" key="5">
    <source>
        <dbReference type="ARBA" id="ARBA00048128"/>
    </source>
</evidence>
<dbReference type="SUPFAM" id="SSF53448">
    <property type="entry name" value="Nucleotide-diphospho-sugar transferases"/>
    <property type="match status" value="1"/>
</dbReference>
<comment type="similarity">
    <text evidence="1">Belongs to the UDPGP type 2 family.</text>
</comment>
<evidence type="ECO:0000313" key="7">
    <source>
        <dbReference type="EMBL" id="SVA69016.1"/>
    </source>
</evidence>
<dbReference type="GO" id="GO:0003983">
    <property type="term" value="F:UTP:glucose-1-phosphate uridylyltransferase activity"/>
    <property type="evidence" value="ECO:0007669"/>
    <property type="project" value="UniProtKB-EC"/>
</dbReference>
<organism evidence="7">
    <name type="scientific">marine metagenome</name>
    <dbReference type="NCBI Taxonomy" id="408172"/>
    <lineage>
        <taxon>unclassified sequences</taxon>
        <taxon>metagenomes</taxon>
        <taxon>ecological metagenomes</taxon>
    </lineage>
</organism>
<keyword evidence="4" id="KW-0548">Nucleotidyltransferase</keyword>
<dbReference type="InterPro" id="IPR005771">
    <property type="entry name" value="GalU_uridylyltTrfase_bac/arc"/>
</dbReference>
<reference evidence="7" key="1">
    <citation type="submission" date="2018-05" db="EMBL/GenBank/DDBJ databases">
        <authorList>
            <person name="Lanie J.A."/>
            <person name="Ng W.-L."/>
            <person name="Kazmierczak K.M."/>
            <person name="Andrzejewski T.M."/>
            <person name="Davidsen T.M."/>
            <person name="Wayne K.J."/>
            <person name="Tettelin H."/>
            <person name="Glass J.I."/>
            <person name="Rusch D."/>
            <person name="Podicherti R."/>
            <person name="Tsui H.-C.T."/>
            <person name="Winkler M.E."/>
        </authorList>
    </citation>
    <scope>NUCLEOTIDE SEQUENCE</scope>
</reference>
<dbReference type="AlphaFoldDB" id="A0A381XW23"/>
<evidence type="ECO:0000256" key="2">
    <source>
        <dbReference type="ARBA" id="ARBA00012415"/>
    </source>
</evidence>
<keyword evidence="3" id="KW-0808">Transferase</keyword>
<dbReference type="InterPro" id="IPR029044">
    <property type="entry name" value="Nucleotide-diphossugar_trans"/>
</dbReference>
<dbReference type="Gene3D" id="3.90.550.10">
    <property type="entry name" value="Spore Coat Polysaccharide Biosynthesis Protein SpsA, Chain A"/>
    <property type="match status" value="1"/>
</dbReference>
<comment type="catalytic activity">
    <reaction evidence="5">
        <text>alpha-D-glucose 1-phosphate + UTP + H(+) = UDP-alpha-D-glucose + diphosphate</text>
        <dbReference type="Rhea" id="RHEA:19889"/>
        <dbReference type="ChEBI" id="CHEBI:15378"/>
        <dbReference type="ChEBI" id="CHEBI:33019"/>
        <dbReference type="ChEBI" id="CHEBI:46398"/>
        <dbReference type="ChEBI" id="CHEBI:58601"/>
        <dbReference type="ChEBI" id="CHEBI:58885"/>
        <dbReference type="EC" id="2.7.7.9"/>
    </reaction>
</comment>
<dbReference type="Pfam" id="PF00483">
    <property type="entry name" value="NTP_transferase"/>
    <property type="match status" value="1"/>
</dbReference>
<dbReference type="InterPro" id="IPR005835">
    <property type="entry name" value="NTP_transferase_dom"/>
</dbReference>
<dbReference type="EMBL" id="UINC01016602">
    <property type="protein sequence ID" value="SVA69016.1"/>
    <property type="molecule type" value="Genomic_DNA"/>
</dbReference>
<proteinExistence type="inferred from homology"/>
<dbReference type="GO" id="GO:0006011">
    <property type="term" value="P:UDP-alpha-D-glucose metabolic process"/>
    <property type="evidence" value="ECO:0007669"/>
    <property type="project" value="InterPro"/>
</dbReference>
<evidence type="ECO:0000256" key="1">
    <source>
        <dbReference type="ARBA" id="ARBA00006890"/>
    </source>
</evidence>
<gene>
    <name evidence="7" type="ORF">METZ01_LOCUS121870</name>
</gene>
<sequence length="279" mass="32033">VIKTVLTAAGRGTRLLPFTKEMPKEMMPIFTKIYGNHRSVIPLLQYIFEQFYSIKIRDYCFVVGRDKRSIKDHFAIQQSYLNELSVDRKKTMSDFYKKLKNCHLTWINQNKPLGFGDAVKRVEKFVGKQDFILHAGDISIVSRFKHPILRLIDTAKKNPDASAILVCKKVKDTKRYGIIQIKNRTSQVYLVEGVEEKPVKPKSNLGILALYYFKPEIFASLKKTKRGKNNELQLTDGIQHMINDGKKVLAIPLTADDTEIDVGTVESYRDAQISSYKRA</sequence>
<evidence type="ECO:0000256" key="3">
    <source>
        <dbReference type="ARBA" id="ARBA00022679"/>
    </source>
</evidence>
<protein>
    <recommendedName>
        <fullName evidence="2">UTP--glucose-1-phosphate uridylyltransferase</fullName>
        <ecNumber evidence="2">2.7.7.9</ecNumber>
    </recommendedName>
</protein>
<feature type="non-terminal residue" evidence="7">
    <location>
        <position position="1"/>
    </location>
</feature>
<accession>A0A381XW23</accession>
<feature type="domain" description="Nucleotidyl transferase" evidence="6">
    <location>
        <begin position="3"/>
        <end position="272"/>
    </location>
</feature>
<evidence type="ECO:0000259" key="6">
    <source>
        <dbReference type="Pfam" id="PF00483"/>
    </source>
</evidence>
<dbReference type="PANTHER" id="PTHR43197">
    <property type="entry name" value="UTP--GLUCOSE-1-PHOSPHATE URIDYLYLTRANSFERASE"/>
    <property type="match status" value="1"/>
</dbReference>
<evidence type="ECO:0000256" key="4">
    <source>
        <dbReference type="ARBA" id="ARBA00022695"/>
    </source>
</evidence>
<dbReference type="EC" id="2.7.7.9" evidence="2"/>
<dbReference type="PANTHER" id="PTHR43197:SF1">
    <property type="entry name" value="UTP--GLUCOSE-1-PHOSPHATE URIDYLYLTRANSFERASE"/>
    <property type="match status" value="1"/>
</dbReference>